<dbReference type="InterPro" id="IPR033452">
    <property type="entry name" value="GH30_C"/>
</dbReference>
<protein>
    <submittedName>
        <fullName evidence="6">O-Glycosyl hydrolase family 30 protein</fullName>
    </submittedName>
</protein>
<evidence type="ECO:0000259" key="5">
    <source>
        <dbReference type="Pfam" id="PF17189"/>
    </source>
</evidence>
<dbReference type="OrthoDB" id="2160638at2759"/>
<dbReference type="Pfam" id="PF02055">
    <property type="entry name" value="Glyco_hydro_30"/>
    <property type="match status" value="1"/>
</dbReference>
<reference evidence="6" key="1">
    <citation type="submission" date="2016-10" db="EMBL/GenBank/DDBJ databases">
        <authorList>
            <person name="Benchimol M."/>
            <person name="Almeida L.G."/>
            <person name="Vasconcelos A.T."/>
            <person name="Perreira-Neves A."/>
            <person name="Rosa I.A."/>
            <person name="Tasca T."/>
            <person name="Bogo M.R."/>
            <person name="de Souza W."/>
        </authorList>
    </citation>
    <scope>NUCLEOTIDE SEQUENCE [LARGE SCALE GENOMIC DNA]</scope>
    <source>
        <strain evidence="6">K</strain>
    </source>
</reference>
<dbReference type="RefSeq" id="XP_068349156.1">
    <property type="nucleotide sequence ID" value="XM_068495292.1"/>
</dbReference>
<keyword evidence="2" id="KW-0732">Signal</keyword>
<proteinExistence type="inferred from homology"/>
<dbReference type="Gene3D" id="2.60.40.1180">
    <property type="entry name" value="Golgi alpha-mannosidase II"/>
    <property type="match status" value="1"/>
</dbReference>
<dbReference type="EMBL" id="MLAK01001204">
    <property type="protein sequence ID" value="OHS96019.1"/>
    <property type="molecule type" value="Genomic_DNA"/>
</dbReference>
<dbReference type="PRINTS" id="PR00843">
    <property type="entry name" value="GLHYDRLASE30"/>
</dbReference>
<dbReference type="Proteomes" id="UP000179807">
    <property type="component" value="Unassembled WGS sequence"/>
</dbReference>
<sequence length="465" mass="52820">MMLFCFISFIVCNEMKIYVTKGDQSQLFRESSVNDGTSNGATVTIDRNTQYQTMEGFGFAITGSTAYNLLQMPEDARSELLNKAFNPNSGMGCSFVRVSIGCSDFSVDFYTYCDVEGLGNFGIHPIDRAALLPILKQIKSINPNVKIMAAPWTAPKWMKVDDPWCMIPHPRYDGGRLNPNHYYNYAMYLVKYCEQMRDEGLHVDYLSVQNEPLNGQNCASMYWSWGEMRDFIKQQLGPRFREYGIDTKIIVYDHNYNFDDKSEEKDFPLNIYNDGDASQYIDGSAWHAYGGDPSILDHIHNSRSDKGIYFTEMSIGDWGYSFWGDLMWCMREVALSTINRNSKAVILFNFLLDNEHGPYRPGGCTNCFGAVNVNKNNRRELAYNSHYYIIGHLAKVIKPGAKRLRNTQGSPSNVYTAVFRNPDGSFALVGENDNGNDIQFVVDDGSRKYQFTFPAGSIISAKWNA</sequence>
<evidence type="ECO:0000256" key="2">
    <source>
        <dbReference type="ARBA" id="ARBA00022729"/>
    </source>
</evidence>
<comment type="caution">
    <text evidence="6">The sequence shown here is derived from an EMBL/GenBank/DDBJ whole genome shotgun (WGS) entry which is preliminary data.</text>
</comment>
<dbReference type="InterPro" id="IPR033453">
    <property type="entry name" value="Glyco_hydro_30_TIM-barrel"/>
</dbReference>
<evidence type="ECO:0000313" key="6">
    <source>
        <dbReference type="EMBL" id="OHS96019.1"/>
    </source>
</evidence>
<dbReference type="SUPFAM" id="SSF51445">
    <property type="entry name" value="(Trans)glycosidases"/>
    <property type="match status" value="1"/>
</dbReference>
<dbReference type="AlphaFoldDB" id="A0A1J4JED9"/>
<gene>
    <name evidence="6" type="ORF">TRFO_10192</name>
</gene>
<organism evidence="6 7">
    <name type="scientific">Tritrichomonas foetus</name>
    <dbReference type="NCBI Taxonomy" id="1144522"/>
    <lineage>
        <taxon>Eukaryota</taxon>
        <taxon>Metamonada</taxon>
        <taxon>Parabasalia</taxon>
        <taxon>Tritrichomonadida</taxon>
        <taxon>Tritrichomonadidae</taxon>
        <taxon>Tritrichomonas</taxon>
    </lineage>
</organism>
<accession>A0A1J4JED9</accession>
<dbReference type="InterPro" id="IPR001139">
    <property type="entry name" value="Glyco_hydro_30"/>
</dbReference>
<evidence type="ECO:0000259" key="4">
    <source>
        <dbReference type="Pfam" id="PF02055"/>
    </source>
</evidence>
<name>A0A1J4JED9_9EUKA</name>
<dbReference type="Pfam" id="PF17189">
    <property type="entry name" value="Glyco_hydro_30C"/>
    <property type="match status" value="1"/>
</dbReference>
<dbReference type="GO" id="GO:0016020">
    <property type="term" value="C:membrane"/>
    <property type="evidence" value="ECO:0007669"/>
    <property type="project" value="GOC"/>
</dbReference>
<feature type="domain" description="Glycosyl hydrolase family 30 beta sandwich" evidence="5">
    <location>
        <begin position="400"/>
        <end position="460"/>
    </location>
</feature>
<dbReference type="GO" id="GO:0004348">
    <property type="term" value="F:glucosylceramidase activity"/>
    <property type="evidence" value="ECO:0007669"/>
    <property type="project" value="InterPro"/>
</dbReference>
<dbReference type="GeneID" id="94829996"/>
<feature type="domain" description="Glycosyl hydrolase family 30 TIM-barrel" evidence="4">
    <location>
        <begin position="55"/>
        <end position="318"/>
    </location>
</feature>
<evidence type="ECO:0000256" key="3">
    <source>
        <dbReference type="ARBA" id="ARBA00022801"/>
    </source>
</evidence>
<evidence type="ECO:0000256" key="1">
    <source>
        <dbReference type="ARBA" id="ARBA00005382"/>
    </source>
</evidence>
<dbReference type="GO" id="GO:0006680">
    <property type="term" value="P:glucosylceramide catabolic process"/>
    <property type="evidence" value="ECO:0007669"/>
    <property type="project" value="TreeGrafter"/>
</dbReference>
<dbReference type="InterPro" id="IPR013780">
    <property type="entry name" value="Glyco_hydro_b"/>
</dbReference>
<keyword evidence="7" id="KW-1185">Reference proteome</keyword>
<keyword evidence="3 6" id="KW-0378">Hydrolase</keyword>
<dbReference type="InterPro" id="IPR017853">
    <property type="entry name" value="GH"/>
</dbReference>
<evidence type="ECO:0000313" key="7">
    <source>
        <dbReference type="Proteomes" id="UP000179807"/>
    </source>
</evidence>
<comment type="similarity">
    <text evidence="1">Belongs to the glycosyl hydrolase 30 family.</text>
</comment>
<dbReference type="PANTHER" id="PTHR11069">
    <property type="entry name" value="GLUCOSYLCERAMIDASE"/>
    <property type="match status" value="1"/>
</dbReference>
<dbReference type="VEuPathDB" id="TrichDB:TRFO_10192"/>
<dbReference type="PANTHER" id="PTHR11069:SF23">
    <property type="entry name" value="LYSOSOMAL ACID GLUCOSYLCERAMIDASE"/>
    <property type="match status" value="1"/>
</dbReference>
<dbReference type="Gene3D" id="3.20.20.80">
    <property type="entry name" value="Glycosidases"/>
    <property type="match status" value="1"/>
</dbReference>